<proteinExistence type="predicted"/>
<dbReference type="AlphaFoldDB" id="A0A4Y2SHA1"/>
<comment type="caution">
    <text evidence="1">The sequence shown here is derived from an EMBL/GenBank/DDBJ whole genome shotgun (WGS) entry which is preliminary data.</text>
</comment>
<keyword evidence="2" id="KW-1185">Reference proteome</keyword>
<dbReference type="EMBL" id="BGPR01021561">
    <property type="protein sequence ID" value="GBN86976.1"/>
    <property type="molecule type" value="Genomic_DNA"/>
</dbReference>
<organism evidence="1 2">
    <name type="scientific">Araneus ventricosus</name>
    <name type="common">Orbweaver spider</name>
    <name type="synonym">Epeira ventricosa</name>
    <dbReference type="NCBI Taxonomy" id="182803"/>
    <lineage>
        <taxon>Eukaryota</taxon>
        <taxon>Metazoa</taxon>
        <taxon>Ecdysozoa</taxon>
        <taxon>Arthropoda</taxon>
        <taxon>Chelicerata</taxon>
        <taxon>Arachnida</taxon>
        <taxon>Araneae</taxon>
        <taxon>Araneomorphae</taxon>
        <taxon>Entelegynae</taxon>
        <taxon>Araneoidea</taxon>
        <taxon>Araneidae</taxon>
        <taxon>Araneus</taxon>
    </lineage>
</organism>
<evidence type="ECO:0000313" key="1">
    <source>
        <dbReference type="EMBL" id="GBN86976.1"/>
    </source>
</evidence>
<dbReference type="Proteomes" id="UP000499080">
    <property type="component" value="Unassembled WGS sequence"/>
</dbReference>
<sequence length="165" mass="18807">MANKKKTSTEPKKSLALGENISQYSLRSSTLQLSLSSSVNDQKELLTFDEDAPISEIIKRLRNIVNCKENDRSHLSDKKVDIANSLLDVLVFKCTQLTEKALFNAEATLQKNEQNATFSQFQENFSYSDALRGMRKPHTILVYPAKDILHKDYLHTILKSRILSF</sequence>
<reference evidence="1 2" key="1">
    <citation type="journal article" date="2019" name="Sci. Rep.">
        <title>Orb-weaving spider Araneus ventricosus genome elucidates the spidroin gene catalogue.</title>
        <authorList>
            <person name="Kono N."/>
            <person name="Nakamura H."/>
            <person name="Ohtoshi R."/>
            <person name="Moran D.A.P."/>
            <person name="Shinohara A."/>
            <person name="Yoshida Y."/>
            <person name="Fujiwara M."/>
            <person name="Mori M."/>
            <person name="Tomita M."/>
            <person name="Arakawa K."/>
        </authorList>
    </citation>
    <scope>NUCLEOTIDE SEQUENCE [LARGE SCALE GENOMIC DNA]</scope>
</reference>
<name>A0A4Y2SHA1_ARAVE</name>
<protein>
    <submittedName>
        <fullName evidence="1">Uncharacterized protein</fullName>
    </submittedName>
</protein>
<gene>
    <name evidence="1" type="ORF">AVEN_134015_1</name>
</gene>
<evidence type="ECO:0000313" key="2">
    <source>
        <dbReference type="Proteomes" id="UP000499080"/>
    </source>
</evidence>
<accession>A0A4Y2SHA1</accession>